<evidence type="ECO:0000313" key="4">
    <source>
        <dbReference type="EMBL" id="SEQ55450.1"/>
    </source>
</evidence>
<dbReference type="Gene3D" id="3.30.360.10">
    <property type="entry name" value="Dihydrodipicolinate Reductase, domain 2"/>
    <property type="match status" value="1"/>
</dbReference>
<dbReference type="Pfam" id="PF01408">
    <property type="entry name" value="GFO_IDH_MocA"/>
    <property type="match status" value="1"/>
</dbReference>
<dbReference type="AlphaFoldDB" id="A0A1H9GZF5"/>
<gene>
    <name evidence="4" type="ORF">SAMN05216362_11730</name>
</gene>
<accession>A0A1H9GZF5</accession>
<dbReference type="InterPro" id="IPR052515">
    <property type="entry name" value="Gfo/Idh/MocA_Oxidoreductase"/>
</dbReference>
<evidence type="ECO:0000256" key="1">
    <source>
        <dbReference type="ARBA" id="ARBA00010928"/>
    </source>
</evidence>
<feature type="domain" description="Gfo/Idh/MocA-like oxidoreductase C-terminal" evidence="3">
    <location>
        <begin position="136"/>
        <end position="313"/>
    </location>
</feature>
<dbReference type="Proteomes" id="UP000199427">
    <property type="component" value="Unassembled WGS sequence"/>
</dbReference>
<sequence length="317" mass="36789">MNKVYQVGIIGLGVVGERVLKQFIDHPRFKVTDYCEPNEQRLDHIQKKYGEVQTHASHSDLLNQDHIDLVYLAVPPKFHHEIALNIISHNKHILCEKPLANSTDEAREMYEAAENKGVINAMNFPLPYHHEFLKMKEVIAQGQLGEIKRVEFHMYFPEWPRAWQQNNWIATREQGGFIREIGPHYLHLTTRLIGIPSCRQSFVDFPADPKKSEVGFMARLNIENIPVLFNGVSEVGQKEYLSYKIYGEQAVLELRNWRELYIRTKEKGKEKINVNINQHVSLMDELANALDGKEAQLVTFEEGYQVQKVLEDILKMS</sequence>
<dbReference type="InterPro" id="IPR004104">
    <property type="entry name" value="Gfo/Idh/MocA-like_OxRdtase_C"/>
</dbReference>
<reference evidence="4 5" key="1">
    <citation type="submission" date="2016-10" db="EMBL/GenBank/DDBJ databases">
        <authorList>
            <person name="de Groot N.N."/>
        </authorList>
    </citation>
    <scope>NUCLEOTIDE SEQUENCE [LARGE SCALE GENOMIC DNA]</scope>
    <source>
        <strain evidence="4 5">DSM 21633</strain>
    </source>
</reference>
<dbReference type="RefSeq" id="WP_091773691.1">
    <property type="nucleotide sequence ID" value="NZ_FOES01000017.1"/>
</dbReference>
<dbReference type="SUPFAM" id="SSF51735">
    <property type="entry name" value="NAD(P)-binding Rossmann-fold domains"/>
    <property type="match status" value="1"/>
</dbReference>
<dbReference type="InterPro" id="IPR000683">
    <property type="entry name" value="Gfo/Idh/MocA-like_OxRdtase_N"/>
</dbReference>
<dbReference type="OrthoDB" id="9815825at2"/>
<evidence type="ECO:0000259" key="2">
    <source>
        <dbReference type="Pfam" id="PF01408"/>
    </source>
</evidence>
<dbReference type="PANTHER" id="PTHR43249">
    <property type="entry name" value="UDP-N-ACETYL-2-AMINO-2-DEOXY-D-GLUCURONATE OXIDASE"/>
    <property type="match status" value="1"/>
</dbReference>
<keyword evidence="5" id="KW-1185">Reference proteome</keyword>
<dbReference type="Gene3D" id="3.40.50.720">
    <property type="entry name" value="NAD(P)-binding Rossmann-like Domain"/>
    <property type="match status" value="1"/>
</dbReference>
<dbReference type="InterPro" id="IPR036291">
    <property type="entry name" value="NAD(P)-bd_dom_sf"/>
</dbReference>
<organism evidence="4 5">
    <name type="scientific">Piscibacillus halophilus</name>
    <dbReference type="NCBI Taxonomy" id="571933"/>
    <lineage>
        <taxon>Bacteria</taxon>
        <taxon>Bacillati</taxon>
        <taxon>Bacillota</taxon>
        <taxon>Bacilli</taxon>
        <taxon>Bacillales</taxon>
        <taxon>Bacillaceae</taxon>
        <taxon>Piscibacillus</taxon>
    </lineage>
</organism>
<dbReference type="SUPFAM" id="SSF55347">
    <property type="entry name" value="Glyceraldehyde-3-phosphate dehydrogenase-like, C-terminal domain"/>
    <property type="match status" value="1"/>
</dbReference>
<dbReference type="Pfam" id="PF02894">
    <property type="entry name" value="GFO_IDH_MocA_C"/>
    <property type="match status" value="1"/>
</dbReference>
<comment type="similarity">
    <text evidence="1">Belongs to the Gfo/Idh/MocA family.</text>
</comment>
<dbReference type="EMBL" id="FOES01000017">
    <property type="protein sequence ID" value="SEQ55450.1"/>
    <property type="molecule type" value="Genomic_DNA"/>
</dbReference>
<proteinExistence type="inferred from homology"/>
<evidence type="ECO:0000313" key="5">
    <source>
        <dbReference type="Proteomes" id="UP000199427"/>
    </source>
</evidence>
<dbReference type="GO" id="GO:0000166">
    <property type="term" value="F:nucleotide binding"/>
    <property type="evidence" value="ECO:0007669"/>
    <property type="project" value="InterPro"/>
</dbReference>
<dbReference type="STRING" id="571933.SAMN05216362_11730"/>
<evidence type="ECO:0000259" key="3">
    <source>
        <dbReference type="Pfam" id="PF02894"/>
    </source>
</evidence>
<dbReference type="PANTHER" id="PTHR43249:SF1">
    <property type="entry name" value="D-GLUCOSIDE 3-DEHYDROGENASE"/>
    <property type="match status" value="1"/>
</dbReference>
<name>A0A1H9GZF5_9BACI</name>
<feature type="domain" description="Gfo/Idh/MocA-like oxidoreductase N-terminal" evidence="2">
    <location>
        <begin position="6"/>
        <end position="123"/>
    </location>
</feature>
<protein>
    <submittedName>
        <fullName evidence="4">Predicted dehydrogenase</fullName>
    </submittedName>
</protein>